<dbReference type="InterPro" id="IPR036412">
    <property type="entry name" value="HAD-like_sf"/>
</dbReference>
<dbReference type="STRING" id="137838.GCA_001458595_04249"/>
<dbReference type="SUPFAM" id="SSF56784">
    <property type="entry name" value="HAD-like"/>
    <property type="match status" value="1"/>
</dbReference>
<dbReference type="InterPro" id="IPR023198">
    <property type="entry name" value="PGP-like_dom2"/>
</dbReference>
<dbReference type="SFLD" id="SFLDS00003">
    <property type="entry name" value="Haloacid_Dehalogenase"/>
    <property type="match status" value="1"/>
</dbReference>
<dbReference type="SFLD" id="SFLDG01135">
    <property type="entry name" value="C1.5.6:_HAD__Beta-PGM__Phospha"/>
    <property type="match status" value="1"/>
</dbReference>
<keyword evidence="2" id="KW-1185">Reference proteome</keyword>
<dbReference type="NCBIfam" id="TIGR01509">
    <property type="entry name" value="HAD-SF-IA-v3"/>
    <property type="match status" value="1"/>
</dbReference>
<dbReference type="AlphaFoldDB" id="A0A2A7MLN2"/>
<dbReference type="EMBL" id="PDCJ01000001">
    <property type="protein sequence ID" value="PEG32712.1"/>
    <property type="molecule type" value="Genomic_DNA"/>
</dbReference>
<dbReference type="Proteomes" id="UP000220840">
    <property type="component" value="Unassembled WGS sequence"/>
</dbReference>
<dbReference type="InterPro" id="IPR006439">
    <property type="entry name" value="HAD-SF_hydro_IA"/>
</dbReference>
<proteinExistence type="predicted"/>
<accession>A0A2A7MLN2</accession>
<dbReference type="Gene3D" id="3.40.50.1000">
    <property type="entry name" value="HAD superfamily/HAD-like"/>
    <property type="match status" value="1"/>
</dbReference>
<protein>
    <submittedName>
        <fullName evidence="1">HAD family phosphatase</fullName>
    </submittedName>
</protein>
<dbReference type="Gene3D" id="1.10.150.240">
    <property type="entry name" value="Putative phosphatase, domain 2"/>
    <property type="match status" value="1"/>
</dbReference>
<dbReference type="PRINTS" id="PR00413">
    <property type="entry name" value="HADHALOGNASE"/>
</dbReference>
<dbReference type="SFLD" id="SFLDG01129">
    <property type="entry name" value="C1.5:_HAD__Beta-PGM__Phosphata"/>
    <property type="match status" value="1"/>
</dbReference>
<dbReference type="Pfam" id="PF13419">
    <property type="entry name" value="HAD_2"/>
    <property type="match status" value="1"/>
</dbReference>
<reference evidence="1 2" key="1">
    <citation type="submission" date="2017-10" db="EMBL/GenBank/DDBJ databases">
        <title>Effective Description of Clostridium neonatale sp. nov. linked to necrotizing enterocolitis in neonates and a clarification of species assignable to the genus Clostridium (Prazmowski 1880) emend. Lawson and Rainey 2016.</title>
        <authorList>
            <person name="Bernard K."/>
            <person name="Burdz T."/>
            <person name="Wiebe D."/>
            <person name="Balcewich B."/>
            <person name="Alfa M."/>
            <person name="Bernier A.-M."/>
        </authorList>
    </citation>
    <scope>NUCLEOTIDE SEQUENCE [LARGE SCALE GENOMIC DNA]</scope>
    <source>
        <strain evidence="1 2">LCDC99A005</strain>
    </source>
</reference>
<evidence type="ECO:0000313" key="2">
    <source>
        <dbReference type="Proteomes" id="UP000220840"/>
    </source>
</evidence>
<gene>
    <name evidence="1" type="ORF">CQ394_13775</name>
</gene>
<dbReference type="RefSeq" id="WP_058296854.1">
    <property type="nucleotide sequence ID" value="NZ_CAMRXB010000044.1"/>
</dbReference>
<dbReference type="InterPro" id="IPR041492">
    <property type="entry name" value="HAD_2"/>
</dbReference>
<dbReference type="PANTHER" id="PTHR18901:SF38">
    <property type="entry name" value="PSEUDOURIDINE-5'-PHOSPHATASE"/>
    <property type="match status" value="1"/>
</dbReference>
<dbReference type="CDD" id="cd07505">
    <property type="entry name" value="HAD_BPGM-like"/>
    <property type="match status" value="1"/>
</dbReference>
<comment type="caution">
    <text evidence="1">The sequence shown here is derived from an EMBL/GenBank/DDBJ whole genome shotgun (WGS) entry which is preliminary data.</text>
</comment>
<sequence>MFKDIKAVIFDLDGTLVDSMWVWSRIDDEYLKSHGYTTPENLNAEINHLSFTQTAHYFKERFEISDSIETILETWNTMALNHYKKNVKLKPGVKEFLDKLKSNNISISLATSNSQKLLQACLKSNGIYEYFDAITTTDEVTRGKNFPDVYLLAAKKMNVSANNCAVFEDILPAIKGAKSANMKVFAVKDDACVNTKEDLLEHADMYIDSFTEILDLF</sequence>
<dbReference type="OrthoDB" id="9797743at2"/>
<name>A0A2A7MLN2_9CLOT</name>
<dbReference type="GO" id="GO:0016791">
    <property type="term" value="F:phosphatase activity"/>
    <property type="evidence" value="ECO:0007669"/>
    <property type="project" value="TreeGrafter"/>
</dbReference>
<organism evidence="1 2">
    <name type="scientific">Clostridium neonatale</name>
    <dbReference type="NCBI Taxonomy" id="137838"/>
    <lineage>
        <taxon>Bacteria</taxon>
        <taxon>Bacillati</taxon>
        <taxon>Bacillota</taxon>
        <taxon>Clostridia</taxon>
        <taxon>Eubacteriales</taxon>
        <taxon>Clostridiaceae</taxon>
        <taxon>Clostridium</taxon>
    </lineage>
</organism>
<dbReference type="PANTHER" id="PTHR18901">
    <property type="entry name" value="2-DEOXYGLUCOSE-6-PHOSPHATE PHOSPHATASE 2"/>
    <property type="match status" value="1"/>
</dbReference>
<dbReference type="InterPro" id="IPR023214">
    <property type="entry name" value="HAD_sf"/>
</dbReference>
<evidence type="ECO:0000313" key="1">
    <source>
        <dbReference type="EMBL" id="PEG32712.1"/>
    </source>
</evidence>